<evidence type="ECO:0000313" key="1">
    <source>
        <dbReference type="EMBL" id="TBW71919.1"/>
    </source>
</evidence>
<gene>
    <name evidence="1" type="ORF">EQ812_08920</name>
</gene>
<accession>A0A4Q9W9R6</accession>
<dbReference type="Proteomes" id="UP000293637">
    <property type="component" value="Unassembled WGS sequence"/>
</dbReference>
<reference evidence="1 2" key="1">
    <citation type="journal article" date="2019" name="Sci. Transl. Med.">
        <title>Quorum sensing between bacterial species on the skin protects against epidermal injury in atopic dermatitis.</title>
        <authorList>
            <person name="Williams M.R."/>
        </authorList>
    </citation>
    <scope>NUCLEOTIDE SEQUENCE [LARGE SCALE GENOMIC DNA]</scope>
    <source>
        <strain evidence="1 2">E7</strain>
    </source>
</reference>
<proteinExistence type="predicted"/>
<organism evidence="1 2">
    <name type="scientific">Staphylococcus lugdunensis</name>
    <dbReference type="NCBI Taxonomy" id="28035"/>
    <lineage>
        <taxon>Bacteria</taxon>
        <taxon>Bacillati</taxon>
        <taxon>Bacillota</taxon>
        <taxon>Bacilli</taxon>
        <taxon>Bacillales</taxon>
        <taxon>Staphylococcaceae</taxon>
        <taxon>Staphylococcus</taxon>
    </lineage>
</organism>
<name>A0A4Q9W9R6_STALU</name>
<dbReference type="AlphaFoldDB" id="A0A4Q9W9R6"/>
<sequence length="58" mass="6817">MDTNFLEDLPQSIAIYIKFDKLSLNTRKILDLQHDKYSINKKMAISIKNKVEIAIFFV</sequence>
<dbReference type="EMBL" id="SCHB01000005">
    <property type="protein sequence ID" value="TBW71919.1"/>
    <property type="molecule type" value="Genomic_DNA"/>
</dbReference>
<evidence type="ECO:0000313" key="2">
    <source>
        <dbReference type="Proteomes" id="UP000293637"/>
    </source>
</evidence>
<protein>
    <submittedName>
        <fullName evidence="1">Transcriptional regulator</fullName>
    </submittedName>
</protein>
<comment type="caution">
    <text evidence="1">The sequence shown here is derived from an EMBL/GenBank/DDBJ whole genome shotgun (WGS) entry which is preliminary data.</text>
</comment>